<dbReference type="KEGG" id="scm:SCHCO_066483"/>
<evidence type="ECO:0000256" key="1">
    <source>
        <dbReference type="ARBA" id="ARBA00001231"/>
    </source>
</evidence>
<dbReference type="GO" id="GO:0030203">
    <property type="term" value="P:glycosaminoglycan metabolic process"/>
    <property type="evidence" value="ECO:0007669"/>
    <property type="project" value="TreeGrafter"/>
</dbReference>
<dbReference type="GO" id="GO:0005975">
    <property type="term" value="P:carbohydrate metabolic process"/>
    <property type="evidence" value="ECO:0007669"/>
    <property type="project" value="InterPro"/>
</dbReference>
<dbReference type="AlphaFoldDB" id="D8PZ82"/>
<dbReference type="InParanoid" id="D8PZ82"/>
<dbReference type="OMA" id="NYCVEPP"/>
<evidence type="ECO:0000256" key="6">
    <source>
        <dbReference type="ARBA" id="ARBA00023180"/>
    </source>
</evidence>
<keyword evidence="11" id="KW-1185">Reference proteome</keyword>
<organism evidence="11">
    <name type="scientific">Schizophyllum commune (strain H4-8 / FGSC 9210)</name>
    <name type="common">Split gill fungus</name>
    <dbReference type="NCBI Taxonomy" id="578458"/>
    <lineage>
        <taxon>Eukaryota</taxon>
        <taxon>Fungi</taxon>
        <taxon>Dikarya</taxon>
        <taxon>Basidiomycota</taxon>
        <taxon>Agaricomycotina</taxon>
        <taxon>Agaricomycetes</taxon>
        <taxon>Agaricomycetidae</taxon>
        <taxon>Agaricales</taxon>
        <taxon>Schizophyllaceae</taxon>
        <taxon>Schizophyllum</taxon>
    </lineage>
</organism>
<evidence type="ECO:0000256" key="8">
    <source>
        <dbReference type="PIRSR" id="PIRSR625705-1"/>
    </source>
</evidence>
<dbReference type="GO" id="GO:0004563">
    <property type="term" value="F:beta-N-acetylhexosaminidase activity"/>
    <property type="evidence" value="ECO:0007669"/>
    <property type="project" value="UniProtKB-EC"/>
</dbReference>
<dbReference type="STRING" id="578458.D8PZ82"/>
<dbReference type="PANTHER" id="PTHR22600:SF26">
    <property type="entry name" value="BETA-N-ACETYLHEXOSAMINIDASE"/>
    <property type="match status" value="1"/>
</dbReference>
<sequence>MSFVKMSMFHWHVVDSQSFPLVVDEFPELAETGAYAADKVYTPDDVQEIVQYAAQLGIDVLVEIDMPGHTDIVSLSHPDWVACSQASPWSTYAAEPPSGQLRFTTPDVVDFASSLVKAVASKLSSSYFSTGGDEINTACFEQDEQFQKELNETGKTFDTALDAFIQDVHGTLHDINKTPVVWEEMVLDQNVTLSNDTIVIVWISSENAAKIAEKNFKIVHGPSDYFYLDCGSGGWIGNNPTGNSWCDPFKGWQHAYTFDPLANLTSEQATLVMGGQQLLWTEQNGPESLDSTVWPRAATSAETFWTATQPDGSALDVNTALPRLHEVRYRLLEKGIGAKALQPEWCALRPFLCNIEA</sequence>
<evidence type="ECO:0000256" key="4">
    <source>
        <dbReference type="ARBA" id="ARBA00022729"/>
    </source>
</evidence>
<dbReference type="PANTHER" id="PTHR22600">
    <property type="entry name" value="BETA-HEXOSAMINIDASE"/>
    <property type="match status" value="1"/>
</dbReference>
<feature type="active site" description="Proton donor" evidence="8">
    <location>
        <position position="134"/>
    </location>
</feature>
<dbReference type="InterPro" id="IPR015883">
    <property type="entry name" value="Glyco_hydro_20_cat"/>
</dbReference>
<evidence type="ECO:0000313" key="11">
    <source>
        <dbReference type="Proteomes" id="UP000007431"/>
    </source>
</evidence>
<reference evidence="10 11" key="1">
    <citation type="journal article" date="2010" name="Nat. Biotechnol.">
        <title>Genome sequence of the model mushroom Schizophyllum commune.</title>
        <authorList>
            <person name="Ohm R.A."/>
            <person name="de Jong J.F."/>
            <person name="Lugones L.G."/>
            <person name="Aerts A."/>
            <person name="Kothe E."/>
            <person name="Stajich J.E."/>
            <person name="de Vries R.P."/>
            <person name="Record E."/>
            <person name="Levasseur A."/>
            <person name="Baker S.E."/>
            <person name="Bartholomew K.A."/>
            <person name="Coutinho P.M."/>
            <person name="Erdmann S."/>
            <person name="Fowler T.J."/>
            <person name="Gathman A.C."/>
            <person name="Lombard V."/>
            <person name="Henrissat B."/>
            <person name="Knabe N."/>
            <person name="Kuees U."/>
            <person name="Lilly W.W."/>
            <person name="Lindquist E."/>
            <person name="Lucas S."/>
            <person name="Magnuson J.K."/>
            <person name="Piumi F."/>
            <person name="Raudaskoski M."/>
            <person name="Salamov A."/>
            <person name="Schmutz J."/>
            <person name="Schwarze F.W.M.R."/>
            <person name="vanKuyk P.A."/>
            <person name="Horton J.S."/>
            <person name="Grigoriev I.V."/>
            <person name="Woesten H.A.B."/>
        </authorList>
    </citation>
    <scope>NUCLEOTIDE SEQUENCE [LARGE SCALE GENOMIC DNA]</scope>
    <source>
        <strain evidence="11">H4-8 / FGSC 9210</strain>
    </source>
</reference>
<dbReference type="eggNOG" id="KOG2499">
    <property type="taxonomic scope" value="Eukaryota"/>
</dbReference>
<dbReference type="Gene3D" id="3.20.20.80">
    <property type="entry name" value="Glycosidases"/>
    <property type="match status" value="1"/>
</dbReference>
<dbReference type="VEuPathDB" id="FungiDB:SCHCODRAFT_066483"/>
<dbReference type="GeneID" id="9586285"/>
<comment type="catalytic activity">
    <reaction evidence="1">
        <text>Hydrolysis of terminal non-reducing N-acetyl-D-hexosamine residues in N-acetyl-beta-D-hexosaminides.</text>
        <dbReference type="EC" id="3.2.1.52"/>
    </reaction>
</comment>
<accession>D8PZ82</accession>
<evidence type="ECO:0000256" key="3">
    <source>
        <dbReference type="ARBA" id="ARBA00012663"/>
    </source>
</evidence>
<dbReference type="Pfam" id="PF00728">
    <property type="entry name" value="Glyco_hydro_20"/>
    <property type="match status" value="1"/>
</dbReference>
<dbReference type="SUPFAM" id="SSF51445">
    <property type="entry name" value="(Trans)glycosidases"/>
    <property type="match status" value="1"/>
</dbReference>
<protein>
    <recommendedName>
        <fullName evidence="3">beta-N-acetylhexosaminidase</fullName>
        <ecNumber evidence="3">3.2.1.52</ecNumber>
    </recommendedName>
</protein>
<dbReference type="EC" id="3.2.1.52" evidence="3"/>
<evidence type="ECO:0000256" key="7">
    <source>
        <dbReference type="ARBA" id="ARBA00023295"/>
    </source>
</evidence>
<dbReference type="PRINTS" id="PR00738">
    <property type="entry name" value="GLHYDRLASE20"/>
</dbReference>
<keyword evidence="7" id="KW-0326">Glycosidase</keyword>
<keyword evidence="4" id="KW-0732">Signal</keyword>
<evidence type="ECO:0000313" key="10">
    <source>
        <dbReference type="EMBL" id="EFI98820.1"/>
    </source>
</evidence>
<dbReference type="EMBL" id="GL377304">
    <property type="protein sequence ID" value="EFI98820.1"/>
    <property type="molecule type" value="Genomic_DNA"/>
</dbReference>
<dbReference type="HOGENOM" id="CLU_007082_0_0_1"/>
<evidence type="ECO:0000259" key="9">
    <source>
        <dbReference type="Pfam" id="PF00728"/>
    </source>
</evidence>
<keyword evidence="5 10" id="KW-0378">Hydrolase</keyword>
<evidence type="ECO:0000256" key="5">
    <source>
        <dbReference type="ARBA" id="ARBA00022801"/>
    </source>
</evidence>
<evidence type="ECO:0000256" key="2">
    <source>
        <dbReference type="ARBA" id="ARBA00006285"/>
    </source>
</evidence>
<dbReference type="InterPro" id="IPR025705">
    <property type="entry name" value="Beta_hexosaminidase_sua/sub"/>
</dbReference>
<comment type="similarity">
    <text evidence="2">Belongs to the glycosyl hydrolase 20 family.</text>
</comment>
<dbReference type="InterPro" id="IPR017853">
    <property type="entry name" value="GH"/>
</dbReference>
<dbReference type="GO" id="GO:0016020">
    <property type="term" value="C:membrane"/>
    <property type="evidence" value="ECO:0007669"/>
    <property type="project" value="TreeGrafter"/>
</dbReference>
<feature type="domain" description="Glycoside hydrolase family 20 catalytic" evidence="9">
    <location>
        <begin position="1"/>
        <end position="307"/>
    </location>
</feature>
<dbReference type="RefSeq" id="XP_003033723.1">
    <property type="nucleotide sequence ID" value="XM_003033677.1"/>
</dbReference>
<keyword evidence="6" id="KW-0325">Glycoprotein</keyword>
<gene>
    <name evidence="10" type="ORF">SCHCODRAFT_66483</name>
</gene>
<name>D8PZ82_SCHCM</name>
<proteinExistence type="inferred from homology"/>
<dbReference type="OrthoDB" id="428480at2759"/>
<dbReference type="Proteomes" id="UP000007431">
    <property type="component" value="Unassembled WGS sequence"/>
</dbReference>
<dbReference type="FunFam" id="3.20.20.80:FF:000063">
    <property type="entry name" value="Beta-hexosaminidase"/>
    <property type="match status" value="1"/>
</dbReference>